<evidence type="ECO:0000256" key="1">
    <source>
        <dbReference type="SAM" id="MobiDB-lite"/>
    </source>
</evidence>
<keyword evidence="2" id="KW-1185">Reference proteome</keyword>
<evidence type="ECO:0000313" key="3">
    <source>
        <dbReference type="WBParaSite" id="L893_g13148.t1"/>
    </source>
</evidence>
<feature type="compositionally biased region" description="Low complexity" evidence="1">
    <location>
        <begin position="1"/>
        <end position="13"/>
    </location>
</feature>
<proteinExistence type="predicted"/>
<dbReference type="WBParaSite" id="L893_g13148.t1">
    <property type="protein sequence ID" value="L893_g13148.t1"/>
    <property type="gene ID" value="L893_g13148"/>
</dbReference>
<accession>A0A1I7Y672</accession>
<dbReference type="AlphaFoldDB" id="A0A1I7Y672"/>
<dbReference type="Proteomes" id="UP000095287">
    <property type="component" value="Unplaced"/>
</dbReference>
<evidence type="ECO:0000313" key="2">
    <source>
        <dbReference type="Proteomes" id="UP000095287"/>
    </source>
</evidence>
<sequence length="154" mass="16843">MSASSRRPAGRSPNDGPRGAPSPLTHVAMATSPSQAFVVAASYSPPTATSVSVETVDGRRNPSRSSEYCIRPWGEATEADRYRWVPISEWIVCGFCKEKVEIRSRHEPSNGGFSPKIFPWHDHLWAASAEVPVVVKVIAVERLCVIAEVKATIR</sequence>
<reference evidence="3" key="1">
    <citation type="submission" date="2016-11" db="UniProtKB">
        <authorList>
            <consortium name="WormBaseParasite"/>
        </authorList>
    </citation>
    <scope>IDENTIFICATION</scope>
</reference>
<name>A0A1I7Y672_9BILA</name>
<feature type="region of interest" description="Disordered" evidence="1">
    <location>
        <begin position="1"/>
        <end position="27"/>
    </location>
</feature>
<protein>
    <submittedName>
        <fullName evidence="3">Uncharacterized protein</fullName>
    </submittedName>
</protein>
<organism evidence="2 3">
    <name type="scientific">Steinernema glaseri</name>
    <dbReference type="NCBI Taxonomy" id="37863"/>
    <lineage>
        <taxon>Eukaryota</taxon>
        <taxon>Metazoa</taxon>
        <taxon>Ecdysozoa</taxon>
        <taxon>Nematoda</taxon>
        <taxon>Chromadorea</taxon>
        <taxon>Rhabditida</taxon>
        <taxon>Tylenchina</taxon>
        <taxon>Panagrolaimomorpha</taxon>
        <taxon>Strongyloidoidea</taxon>
        <taxon>Steinernematidae</taxon>
        <taxon>Steinernema</taxon>
    </lineage>
</organism>